<organism evidence="2 3">
    <name type="scientific">Terrimonas ginsenosidimutans</name>
    <dbReference type="NCBI Taxonomy" id="2908004"/>
    <lineage>
        <taxon>Bacteria</taxon>
        <taxon>Pseudomonadati</taxon>
        <taxon>Bacteroidota</taxon>
        <taxon>Chitinophagia</taxon>
        <taxon>Chitinophagales</taxon>
        <taxon>Chitinophagaceae</taxon>
        <taxon>Terrimonas</taxon>
    </lineage>
</organism>
<accession>A0ABS9KRF6</accession>
<dbReference type="InterPro" id="IPR006429">
    <property type="entry name" value="Phage_lambda_portal"/>
</dbReference>
<dbReference type="Pfam" id="PF05136">
    <property type="entry name" value="Phage_portal_2"/>
    <property type="match status" value="1"/>
</dbReference>
<dbReference type="EMBL" id="JAKLTR010000006">
    <property type="protein sequence ID" value="MCG2614889.1"/>
    <property type="molecule type" value="Genomic_DNA"/>
</dbReference>
<gene>
    <name evidence="2" type="ORF">LZZ85_11375</name>
</gene>
<comment type="caution">
    <text evidence="2">The sequence shown here is derived from an EMBL/GenBank/DDBJ whole genome shotgun (WGS) entry which is preliminary data.</text>
</comment>
<dbReference type="NCBIfam" id="TIGR01539">
    <property type="entry name" value="portal_lambda"/>
    <property type="match status" value="1"/>
</dbReference>
<dbReference type="Proteomes" id="UP001165367">
    <property type="component" value="Unassembled WGS sequence"/>
</dbReference>
<proteinExistence type="predicted"/>
<reference evidence="2" key="1">
    <citation type="submission" date="2022-01" db="EMBL/GenBank/DDBJ databases">
        <authorList>
            <person name="Jo J.-H."/>
            <person name="Im W.-T."/>
        </authorList>
    </citation>
    <scope>NUCLEOTIDE SEQUENCE</scope>
    <source>
        <strain evidence="2">NA20</strain>
    </source>
</reference>
<feature type="region of interest" description="Disordered" evidence="1">
    <location>
        <begin position="45"/>
        <end position="67"/>
    </location>
</feature>
<sequence>MASKVANLIDSAIGVFAPKIGYERAANRARMQLMQAQVRRYEGASTGRRSSSWSSQSSSSVNKTIAKDHTRLVQRSRELYENNAYAKKAPYVIANNVVGSGILPTINVFGDYKDGEYRENPKKAKLEKTLSVAWNEWADSVDADYNGDNNFYGLQHLAVRTLKISGEVLAVKMSVSQTVNKFGFQVLLLEGDYLDSTKDSFKTEKNGSYVYRGIKYDKRNKKIGYFIYDRHPNEVGAKSELYDAKDVIHLYDVERTGQNRGVPATASTMTTQRDFSDYMDAELLKQKAAACFSAVVQKADSVEDDEDPKDELEHLEPGAFHYLNAGETIHFPSLPQNPGLTDFTKVQLRSIAAGYLMPYENLSGDLSNVTFISGRLGQIDFKKQVEYWQHTLFIPKFCDRVFEWFKQHSIVAISFDANVNVKASWTAPRWVMMDPAKEINAMREEVRAGFSTWSEKVRENGYDPAAVLEQMKKDQADFISAGLMPTWSQFFELSAKTKPPASAGEDPGKK</sequence>
<dbReference type="RefSeq" id="WP_237871722.1">
    <property type="nucleotide sequence ID" value="NZ_JAKLTR010000006.1"/>
</dbReference>
<feature type="compositionally biased region" description="Low complexity" evidence="1">
    <location>
        <begin position="50"/>
        <end position="60"/>
    </location>
</feature>
<keyword evidence="3" id="KW-1185">Reference proteome</keyword>
<evidence type="ECO:0000313" key="2">
    <source>
        <dbReference type="EMBL" id="MCG2614889.1"/>
    </source>
</evidence>
<evidence type="ECO:0000256" key="1">
    <source>
        <dbReference type="SAM" id="MobiDB-lite"/>
    </source>
</evidence>
<name>A0ABS9KRF6_9BACT</name>
<protein>
    <submittedName>
        <fullName evidence="2">Phage portal protein</fullName>
    </submittedName>
</protein>
<evidence type="ECO:0000313" key="3">
    <source>
        <dbReference type="Proteomes" id="UP001165367"/>
    </source>
</evidence>